<sequence length="42" mass="4551">MAVSLGACEPPPDVVVPLYDVVPVENRPIQVIFLEDSSNPPF</sequence>
<reference evidence="1" key="1">
    <citation type="submission" date="2018-05" db="EMBL/GenBank/DDBJ databases">
        <authorList>
            <person name="Lanie J.A."/>
            <person name="Ng W.-L."/>
            <person name="Kazmierczak K.M."/>
            <person name="Andrzejewski T.M."/>
            <person name="Davidsen T.M."/>
            <person name="Wayne K.J."/>
            <person name="Tettelin H."/>
            <person name="Glass J.I."/>
            <person name="Rusch D."/>
            <person name="Podicherti R."/>
            <person name="Tsui H.-C.T."/>
            <person name="Winkler M.E."/>
        </authorList>
    </citation>
    <scope>NUCLEOTIDE SEQUENCE</scope>
</reference>
<organism evidence="1">
    <name type="scientific">marine metagenome</name>
    <dbReference type="NCBI Taxonomy" id="408172"/>
    <lineage>
        <taxon>unclassified sequences</taxon>
        <taxon>metagenomes</taxon>
        <taxon>ecological metagenomes</taxon>
    </lineage>
</organism>
<protein>
    <submittedName>
        <fullName evidence="1">Uncharacterized protein</fullName>
    </submittedName>
</protein>
<proteinExistence type="predicted"/>
<dbReference type="EMBL" id="UINC01200074">
    <property type="protein sequence ID" value="SVE18793.1"/>
    <property type="molecule type" value="Genomic_DNA"/>
</dbReference>
<evidence type="ECO:0000313" key="1">
    <source>
        <dbReference type="EMBL" id="SVE18793.1"/>
    </source>
</evidence>
<accession>A0A383BG47</accession>
<dbReference type="AlphaFoldDB" id="A0A383BG47"/>
<feature type="non-terminal residue" evidence="1">
    <location>
        <position position="42"/>
    </location>
</feature>
<name>A0A383BG47_9ZZZZ</name>
<gene>
    <name evidence="1" type="ORF">METZ01_LOCUS471647</name>
</gene>